<accession>A0A484CHX0</accession>
<reference evidence="2 3" key="1">
    <citation type="submission" date="2019-01" db="EMBL/GenBank/DDBJ databases">
        <title>A chromosome-scale genome assembly of the yellow perch, Perca flavescens.</title>
        <authorList>
            <person name="Feron R."/>
            <person name="Morvezen R."/>
            <person name="Bestin A."/>
            <person name="Haffray P."/>
            <person name="Klopp C."/>
            <person name="Zahm M."/>
            <person name="Cabau C."/>
            <person name="Roques C."/>
            <person name="Donnadieu C."/>
            <person name="Bouchez O."/>
            <person name="Christie M."/>
            <person name="Larson W."/>
            <person name="Guiguen Y."/>
        </authorList>
    </citation>
    <scope>NUCLEOTIDE SEQUENCE [LARGE SCALE GENOMIC DNA]</scope>
    <source>
        <strain evidence="2">YP-PL-M2</strain>
        <tissue evidence="2">Blood</tissue>
    </source>
</reference>
<gene>
    <name evidence="2" type="ORF">EPR50_G00162550</name>
</gene>
<name>A0A484CHX0_PERFV</name>
<evidence type="ECO:0000313" key="3">
    <source>
        <dbReference type="Proteomes" id="UP000295070"/>
    </source>
</evidence>
<evidence type="ECO:0000256" key="1">
    <source>
        <dbReference type="SAM" id="MobiDB-lite"/>
    </source>
</evidence>
<sequence>MLLSASSTYPHVIGRAARPSKLNIASSRTERNRLEREACIFKYCWLQTVTGPNTQTGRAQRSVGAQGATA</sequence>
<dbReference type="AlphaFoldDB" id="A0A484CHX0"/>
<organism evidence="2 3">
    <name type="scientific">Perca flavescens</name>
    <name type="common">American yellow perch</name>
    <name type="synonym">Morone flavescens</name>
    <dbReference type="NCBI Taxonomy" id="8167"/>
    <lineage>
        <taxon>Eukaryota</taxon>
        <taxon>Metazoa</taxon>
        <taxon>Chordata</taxon>
        <taxon>Craniata</taxon>
        <taxon>Vertebrata</taxon>
        <taxon>Euteleostomi</taxon>
        <taxon>Actinopterygii</taxon>
        <taxon>Neopterygii</taxon>
        <taxon>Teleostei</taxon>
        <taxon>Neoteleostei</taxon>
        <taxon>Acanthomorphata</taxon>
        <taxon>Eupercaria</taxon>
        <taxon>Perciformes</taxon>
        <taxon>Percoidei</taxon>
        <taxon>Percidae</taxon>
        <taxon>Percinae</taxon>
        <taxon>Perca</taxon>
    </lineage>
</organism>
<feature type="region of interest" description="Disordered" evidence="1">
    <location>
        <begin position="51"/>
        <end position="70"/>
    </location>
</feature>
<proteinExistence type="predicted"/>
<dbReference type="EMBL" id="SCKG01000015">
    <property type="protein sequence ID" value="TDH03382.1"/>
    <property type="molecule type" value="Genomic_DNA"/>
</dbReference>
<keyword evidence="3" id="KW-1185">Reference proteome</keyword>
<comment type="caution">
    <text evidence="2">The sequence shown here is derived from an EMBL/GenBank/DDBJ whole genome shotgun (WGS) entry which is preliminary data.</text>
</comment>
<dbReference type="Proteomes" id="UP000295070">
    <property type="component" value="Chromosome 15"/>
</dbReference>
<evidence type="ECO:0000313" key="2">
    <source>
        <dbReference type="EMBL" id="TDH03382.1"/>
    </source>
</evidence>
<protein>
    <submittedName>
        <fullName evidence="2">Uncharacterized protein</fullName>
    </submittedName>
</protein>